<proteinExistence type="predicted"/>
<dbReference type="EMBL" id="CAJFCW020000002">
    <property type="protein sequence ID" value="CAG9092936.1"/>
    <property type="molecule type" value="Genomic_DNA"/>
</dbReference>
<evidence type="ECO:0000313" key="2">
    <source>
        <dbReference type="Proteomes" id="UP000614601"/>
    </source>
</evidence>
<organism evidence="1 2">
    <name type="scientific">Bursaphelenchus okinawaensis</name>
    <dbReference type="NCBI Taxonomy" id="465554"/>
    <lineage>
        <taxon>Eukaryota</taxon>
        <taxon>Metazoa</taxon>
        <taxon>Ecdysozoa</taxon>
        <taxon>Nematoda</taxon>
        <taxon>Chromadorea</taxon>
        <taxon>Rhabditida</taxon>
        <taxon>Tylenchina</taxon>
        <taxon>Tylenchomorpha</taxon>
        <taxon>Aphelenchoidea</taxon>
        <taxon>Aphelenchoididae</taxon>
        <taxon>Bursaphelenchus</taxon>
    </lineage>
</organism>
<dbReference type="InterPro" id="IPR008451">
    <property type="entry name" value="Chromadorea_ALT"/>
</dbReference>
<dbReference type="EMBL" id="CAJFDH010000002">
    <property type="protein sequence ID" value="CAD5211220.1"/>
    <property type="molecule type" value="Genomic_DNA"/>
</dbReference>
<dbReference type="AlphaFoldDB" id="A0A811K866"/>
<sequence>MSFDPNYSCHGAFFNLSMGYYISCRAHYHCYGSREPPNWCLRRSSYNWTQWGCHCDLKIGSCLVERFEGKTEKLEWSYCVPNEEFYCAGEVPR</sequence>
<reference evidence="1" key="1">
    <citation type="submission" date="2020-09" db="EMBL/GenBank/DDBJ databases">
        <authorList>
            <person name="Kikuchi T."/>
        </authorList>
    </citation>
    <scope>NUCLEOTIDE SEQUENCE</scope>
    <source>
        <strain evidence="1">SH1</strain>
    </source>
</reference>
<evidence type="ECO:0000313" key="1">
    <source>
        <dbReference type="EMBL" id="CAD5211220.1"/>
    </source>
</evidence>
<gene>
    <name evidence="1" type="ORF">BOKJ2_LOCUS3585</name>
</gene>
<protein>
    <submittedName>
        <fullName evidence="1">Uncharacterized protein</fullName>
    </submittedName>
</protein>
<dbReference type="Proteomes" id="UP000614601">
    <property type="component" value="Unassembled WGS sequence"/>
</dbReference>
<accession>A0A811K866</accession>
<keyword evidence="2" id="KW-1185">Reference proteome</keyword>
<dbReference type="OrthoDB" id="5779160at2759"/>
<comment type="caution">
    <text evidence="1">The sequence shown here is derived from an EMBL/GenBank/DDBJ whole genome shotgun (WGS) entry which is preliminary data.</text>
</comment>
<dbReference type="Proteomes" id="UP000783686">
    <property type="component" value="Unassembled WGS sequence"/>
</dbReference>
<name>A0A811K866_9BILA</name>
<dbReference type="Pfam" id="PF05535">
    <property type="entry name" value="Chromadorea_ALT"/>
    <property type="match status" value="1"/>
</dbReference>